<dbReference type="InterPro" id="IPR036396">
    <property type="entry name" value="Cyt_P450_sf"/>
</dbReference>
<keyword evidence="3 4" id="KW-0408">Iron</keyword>
<keyword evidence="5" id="KW-0560">Oxidoreductase</keyword>
<keyword evidence="5" id="KW-0503">Monooxygenase</keyword>
<keyword evidence="9" id="KW-1185">Reference proteome</keyword>
<gene>
    <name evidence="8" type="ORF">FB567DRAFT_540254</name>
</gene>
<dbReference type="CDD" id="cd11060">
    <property type="entry name" value="CYP57A1-like"/>
    <property type="match status" value="1"/>
</dbReference>
<reference evidence="8" key="1">
    <citation type="journal article" date="2021" name="Nat. Commun.">
        <title>Genetic determinants of endophytism in the Arabidopsis root mycobiome.</title>
        <authorList>
            <person name="Mesny F."/>
            <person name="Miyauchi S."/>
            <person name="Thiergart T."/>
            <person name="Pickel B."/>
            <person name="Atanasova L."/>
            <person name="Karlsson M."/>
            <person name="Huettel B."/>
            <person name="Barry K.W."/>
            <person name="Haridas S."/>
            <person name="Chen C."/>
            <person name="Bauer D."/>
            <person name="Andreopoulos W."/>
            <person name="Pangilinan J."/>
            <person name="LaButti K."/>
            <person name="Riley R."/>
            <person name="Lipzen A."/>
            <person name="Clum A."/>
            <person name="Drula E."/>
            <person name="Henrissat B."/>
            <person name="Kohler A."/>
            <person name="Grigoriev I.V."/>
            <person name="Martin F.M."/>
            <person name="Hacquard S."/>
        </authorList>
    </citation>
    <scope>NUCLEOTIDE SEQUENCE</scope>
    <source>
        <strain evidence="8">MPI-SDFR-AT-0120</strain>
    </source>
</reference>
<evidence type="ECO:0000256" key="1">
    <source>
        <dbReference type="ARBA" id="ARBA00001971"/>
    </source>
</evidence>
<dbReference type="GO" id="GO:0005506">
    <property type="term" value="F:iron ion binding"/>
    <property type="evidence" value="ECO:0007669"/>
    <property type="project" value="InterPro"/>
</dbReference>
<evidence type="ECO:0000256" key="6">
    <source>
        <dbReference type="SAM" id="MobiDB-lite"/>
    </source>
</evidence>
<dbReference type="EMBL" id="JAGMVJ010000029">
    <property type="protein sequence ID" value="KAH7069498.1"/>
    <property type="molecule type" value="Genomic_DNA"/>
</dbReference>
<comment type="caution">
    <text evidence="8">The sequence shown here is derived from an EMBL/GenBank/DDBJ whole genome shotgun (WGS) entry which is preliminary data.</text>
</comment>
<keyword evidence="4 5" id="KW-0349">Heme</keyword>
<dbReference type="Proteomes" id="UP000813461">
    <property type="component" value="Unassembled WGS sequence"/>
</dbReference>
<dbReference type="PRINTS" id="PR00463">
    <property type="entry name" value="EP450I"/>
</dbReference>
<keyword evidence="7" id="KW-0472">Membrane</keyword>
<dbReference type="PANTHER" id="PTHR24305:SF188">
    <property type="entry name" value="P450, PUTATIVE (EUROFUNG)-RELATED"/>
    <property type="match status" value="1"/>
</dbReference>
<keyword evidence="7" id="KW-0812">Transmembrane</keyword>
<evidence type="ECO:0000313" key="9">
    <source>
        <dbReference type="Proteomes" id="UP000813461"/>
    </source>
</evidence>
<dbReference type="AlphaFoldDB" id="A0A8K0VSR4"/>
<dbReference type="OrthoDB" id="3934656at2759"/>
<sequence>MYVQEVVLLAALAGICYLIYSLIWESFISTAKSIPGPISSRFSRWWFYRKVRDGSFHHENIVLQEKYGPIFRVAPGFYSISQPDKTIYGIGSKFPKSDWYQGWKHPSPDRWTLFPDQNTKRHAETRKRFQSLYSMSSLLSYESYVDKCIDILLDKLHQFANSRQSVDLVQWFQFYAFDVIGEITYSERFGFLDNGDDIAGTMAALDRSMVYSTLVGIFPKLHPFLYAILEKIPGSGAAGRTYLMSFVQRKIDERSRARKDGKYGPKARELDDDPAPQDFLDKLTEAKEQNPGKVTPYHIFMMGLSNIIAGADTTAISLSGILYYLITSPATLSRLRAEIEENGLQEKRITFSDSQNMPYLQAVIKEALRMHPATGLPLWRVVPQGGVQIGEHWLPAGSNVGVNSWVAHYDKSVYGEDAHVFRPERWLEAKELGNEKLKAMEASYMPFGLGSRTCLGRHISTLEMNKLVPEIVKSFDLTLGMSKDDWKTINYWFVKPEKLPVIVSRHKADKEAPLH</sequence>
<evidence type="ECO:0000256" key="7">
    <source>
        <dbReference type="SAM" id="Phobius"/>
    </source>
</evidence>
<dbReference type="Pfam" id="PF00067">
    <property type="entry name" value="p450"/>
    <property type="match status" value="1"/>
</dbReference>
<feature type="binding site" description="axial binding residue" evidence="4">
    <location>
        <position position="454"/>
    </location>
    <ligand>
        <name>heme</name>
        <dbReference type="ChEBI" id="CHEBI:30413"/>
    </ligand>
    <ligandPart>
        <name>Fe</name>
        <dbReference type="ChEBI" id="CHEBI:18248"/>
    </ligandPart>
</feature>
<feature type="compositionally biased region" description="Basic and acidic residues" evidence="6">
    <location>
        <begin position="256"/>
        <end position="269"/>
    </location>
</feature>
<evidence type="ECO:0000256" key="2">
    <source>
        <dbReference type="ARBA" id="ARBA00022723"/>
    </source>
</evidence>
<dbReference type="GO" id="GO:0016705">
    <property type="term" value="F:oxidoreductase activity, acting on paired donors, with incorporation or reduction of molecular oxygen"/>
    <property type="evidence" value="ECO:0007669"/>
    <property type="project" value="InterPro"/>
</dbReference>
<dbReference type="FunFam" id="1.10.630.10:FF:000050">
    <property type="entry name" value="Cytochrome P450 monooxygenase"/>
    <property type="match status" value="1"/>
</dbReference>
<evidence type="ECO:0000256" key="4">
    <source>
        <dbReference type="PIRSR" id="PIRSR602401-1"/>
    </source>
</evidence>
<comment type="similarity">
    <text evidence="5">Belongs to the cytochrome P450 family.</text>
</comment>
<evidence type="ECO:0000313" key="8">
    <source>
        <dbReference type="EMBL" id="KAH7069498.1"/>
    </source>
</evidence>
<feature type="region of interest" description="Disordered" evidence="6">
    <location>
        <begin position="256"/>
        <end position="277"/>
    </location>
</feature>
<feature type="non-terminal residue" evidence="8">
    <location>
        <position position="1"/>
    </location>
</feature>
<evidence type="ECO:0000256" key="3">
    <source>
        <dbReference type="ARBA" id="ARBA00023004"/>
    </source>
</evidence>
<keyword evidence="7" id="KW-1133">Transmembrane helix</keyword>
<dbReference type="PROSITE" id="PS00086">
    <property type="entry name" value="CYTOCHROME_P450"/>
    <property type="match status" value="1"/>
</dbReference>
<evidence type="ECO:0000256" key="5">
    <source>
        <dbReference type="RuleBase" id="RU000461"/>
    </source>
</evidence>
<dbReference type="GO" id="GO:0020037">
    <property type="term" value="F:heme binding"/>
    <property type="evidence" value="ECO:0007669"/>
    <property type="project" value="InterPro"/>
</dbReference>
<accession>A0A8K0VSR4</accession>
<dbReference type="InterPro" id="IPR017972">
    <property type="entry name" value="Cyt_P450_CS"/>
</dbReference>
<dbReference type="InterPro" id="IPR001128">
    <property type="entry name" value="Cyt_P450"/>
</dbReference>
<comment type="cofactor">
    <cofactor evidence="1 4">
        <name>heme</name>
        <dbReference type="ChEBI" id="CHEBI:30413"/>
    </cofactor>
</comment>
<feature type="transmembrane region" description="Helical" evidence="7">
    <location>
        <begin position="6"/>
        <end position="24"/>
    </location>
</feature>
<protein>
    <submittedName>
        <fullName evidence="8">Cytochrome P450 pisatin demethylase</fullName>
    </submittedName>
</protein>
<dbReference type="GO" id="GO:0004497">
    <property type="term" value="F:monooxygenase activity"/>
    <property type="evidence" value="ECO:0007669"/>
    <property type="project" value="UniProtKB-KW"/>
</dbReference>
<dbReference type="PANTHER" id="PTHR24305">
    <property type="entry name" value="CYTOCHROME P450"/>
    <property type="match status" value="1"/>
</dbReference>
<proteinExistence type="inferred from homology"/>
<dbReference type="PRINTS" id="PR00385">
    <property type="entry name" value="P450"/>
</dbReference>
<keyword evidence="2 4" id="KW-0479">Metal-binding</keyword>
<dbReference type="SUPFAM" id="SSF48264">
    <property type="entry name" value="Cytochrome P450"/>
    <property type="match status" value="1"/>
</dbReference>
<organism evidence="8 9">
    <name type="scientific">Paraphoma chrysanthemicola</name>
    <dbReference type="NCBI Taxonomy" id="798071"/>
    <lineage>
        <taxon>Eukaryota</taxon>
        <taxon>Fungi</taxon>
        <taxon>Dikarya</taxon>
        <taxon>Ascomycota</taxon>
        <taxon>Pezizomycotina</taxon>
        <taxon>Dothideomycetes</taxon>
        <taxon>Pleosporomycetidae</taxon>
        <taxon>Pleosporales</taxon>
        <taxon>Pleosporineae</taxon>
        <taxon>Phaeosphaeriaceae</taxon>
        <taxon>Paraphoma</taxon>
    </lineage>
</organism>
<name>A0A8K0VSR4_9PLEO</name>
<dbReference type="InterPro" id="IPR050121">
    <property type="entry name" value="Cytochrome_P450_monoxygenase"/>
</dbReference>
<dbReference type="InterPro" id="IPR002401">
    <property type="entry name" value="Cyt_P450_E_grp-I"/>
</dbReference>
<dbReference type="Gene3D" id="1.10.630.10">
    <property type="entry name" value="Cytochrome P450"/>
    <property type="match status" value="1"/>
</dbReference>